<keyword evidence="1" id="KW-0812">Transmembrane</keyword>
<feature type="transmembrane region" description="Helical" evidence="1">
    <location>
        <begin position="34"/>
        <end position="53"/>
    </location>
</feature>
<keyword evidence="1" id="KW-1133">Transmembrane helix</keyword>
<keyword evidence="1" id="KW-0472">Membrane</keyword>
<dbReference type="Gene3D" id="1.20.1730.10">
    <property type="entry name" value="Sodium/glucose cotransporter"/>
    <property type="match status" value="1"/>
</dbReference>
<dbReference type="InterPro" id="IPR038377">
    <property type="entry name" value="Na/Glc_symporter_sf"/>
</dbReference>
<dbReference type="AlphaFoldDB" id="A0A383E4W0"/>
<sequence>STVDSFSFISAFTIGRDLTTLLNLNQNDIDILRYTRWGLLITALLSIILAMYFESAVDIWYTVGSFVVPTLLFPLIAGLYRIKVKYSLLLMIMPMIVSISWHLYGLAHPSANGYSGYIWDLDPMYPGVILSGILFYRWKK</sequence>
<feature type="non-terminal residue" evidence="2">
    <location>
        <position position="1"/>
    </location>
</feature>
<organism evidence="2">
    <name type="scientific">marine metagenome</name>
    <dbReference type="NCBI Taxonomy" id="408172"/>
    <lineage>
        <taxon>unclassified sequences</taxon>
        <taxon>metagenomes</taxon>
        <taxon>ecological metagenomes</taxon>
    </lineage>
</organism>
<proteinExistence type="predicted"/>
<feature type="transmembrane region" description="Helical" evidence="1">
    <location>
        <begin position="116"/>
        <end position="136"/>
    </location>
</feature>
<feature type="transmembrane region" description="Helical" evidence="1">
    <location>
        <begin position="59"/>
        <end position="79"/>
    </location>
</feature>
<feature type="transmembrane region" description="Helical" evidence="1">
    <location>
        <begin position="86"/>
        <end position="104"/>
    </location>
</feature>
<gene>
    <name evidence="2" type="ORF">METZ01_LOCUS504726</name>
</gene>
<evidence type="ECO:0000313" key="2">
    <source>
        <dbReference type="EMBL" id="SVE51872.1"/>
    </source>
</evidence>
<protein>
    <recommendedName>
        <fullName evidence="3">Sodium:solute symporter family protein</fullName>
    </recommendedName>
</protein>
<name>A0A383E4W0_9ZZZZ</name>
<accession>A0A383E4W0</accession>
<reference evidence="2" key="1">
    <citation type="submission" date="2018-05" db="EMBL/GenBank/DDBJ databases">
        <authorList>
            <person name="Lanie J.A."/>
            <person name="Ng W.-L."/>
            <person name="Kazmierczak K.M."/>
            <person name="Andrzejewski T.M."/>
            <person name="Davidsen T.M."/>
            <person name="Wayne K.J."/>
            <person name="Tettelin H."/>
            <person name="Glass J.I."/>
            <person name="Rusch D."/>
            <person name="Podicherti R."/>
            <person name="Tsui H.-C.T."/>
            <person name="Winkler M.E."/>
        </authorList>
    </citation>
    <scope>NUCLEOTIDE SEQUENCE</scope>
</reference>
<evidence type="ECO:0008006" key="3">
    <source>
        <dbReference type="Google" id="ProtNLM"/>
    </source>
</evidence>
<evidence type="ECO:0000256" key="1">
    <source>
        <dbReference type="SAM" id="Phobius"/>
    </source>
</evidence>
<dbReference type="EMBL" id="UINC01222900">
    <property type="protein sequence ID" value="SVE51872.1"/>
    <property type="molecule type" value="Genomic_DNA"/>
</dbReference>